<dbReference type="InterPro" id="IPR011662">
    <property type="entry name" value="Secretin/TonB_short_N"/>
</dbReference>
<keyword evidence="3 10" id="KW-0732">Signal</keyword>
<comment type="similarity">
    <text evidence="7">Belongs to the bacterial secretin family.</text>
</comment>
<dbReference type="Pfam" id="PF07660">
    <property type="entry name" value="STN"/>
    <property type="match status" value="1"/>
</dbReference>
<dbReference type="InterPro" id="IPR005644">
    <property type="entry name" value="NolW-like"/>
</dbReference>
<comment type="caution">
    <text evidence="12">The sequence shown here is derived from an EMBL/GenBank/DDBJ whole genome shotgun (WGS) entry which is preliminary data.</text>
</comment>
<evidence type="ECO:0000256" key="8">
    <source>
        <dbReference type="RuleBase" id="RU004004"/>
    </source>
</evidence>
<evidence type="ECO:0000256" key="1">
    <source>
        <dbReference type="ARBA" id="ARBA00004370"/>
    </source>
</evidence>
<dbReference type="InterPro" id="IPR038591">
    <property type="entry name" value="NolW-like_sf"/>
</dbReference>
<feature type="region of interest" description="Disordered" evidence="9">
    <location>
        <begin position="471"/>
        <end position="498"/>
    </location>
</feature>
<keyword evidence="5" id="KW-0472">Membrane</keyword>
<feature type="domain" description="Secretin/TonB short N-terminal" evidence="11">
    <location>
        <begin position="303"/>
        <end position="351"/>
    </location>
</feature>
<evidence type="ECO:0000256" key="5">
    <source>
        <dbReference type="ARBA" id="ARBA00023136"/>
    </source>
</evidence>
<keyword evidence="4" id="KW-0653">Protein transport</keyword>
<dbReference type="NCBIfam" id="TIGR02515">
    <property type="entry name" value="IV_pilus_PilQ"/>
    <property type="match status" value="1"/>
</dbReference>
<dbReference type="AlphaFoldDB" id="A0A3P3VMG0"/>
<dbReference type="InterPro" id="IPR001775">
    <property type="entry name" value="GspD/PilQ"/>
</dbReference>
<accession>A0A3P3VMG0</accession>
<dbReference type="Gene3D" id="3.30.1370.130">
    <property type="match status" value="1"/>
</dbReference>
<dbReference type="InterPro" id="IPR004846">
    <property type="entry name" value="T2SS/T3SS_dom"/>
</dbReference>
<comment type="subcellular location">
    <subcellularLocation>
        <location evidence="8">Cell outer membrane</location>
    </subcellularLocation>
    <subcellularLocation>
        <location evidence="1">Membrane</location>
    </subcellularLocation>
</comment>
<evidence type="ECO:0000256" key="4">
    <source>
        <dbReference type="ARBA" id="ARBA00022927"/>
    </source>
</evidence>
<evidence type="ECO:0000256" key="6">
    <source>
        <dbReference type="ARBA" id="ARBA00023237"/>
    </source>
</evidence>
<dbReference type="GO" id="GO:0009279">
    <property type="term" value="C:cell outer membrane"/>
    <property type="evidence" value="ECO:0007669"/>
    <property type="project" value="UniProtKB-SubCell"/>
</dbReference>
<dbReference type="Pfam" id="PF03958">
    <property type="entry name" value="Secretin_N"/>
    <property type="match status" value="1"/>
</dbReference>
<dbReference type="GO" id="GO:0009306">
    <property type="term" value="P:protein secretion"/>
    <property type="evidence" value="ECO:0007669"/>
    <property type="project" value="InterPro"/>
</dbReference>
<dbReference type="Pfam" id="PF11741">
    <property type="entry name" value="AMIN"/>
    <property type="match status" value="2"/>
</dbReference>
<evidence type="ECO:0000313" key="13">
    <source>
        <dbReference type="Proteomes" id="UP000280792"/>
    </source>
</evidence>
<protein>
    <submittedName>
        <fullName evidence="12">Type IV pilus secretin PilQ</fullName>
    </submittedName>
</protein>
<reference evidence="12 13" key="2">
    <citation type="submission" date="2018-12" db="EMBL/GenBank/DDBJ databases">
        <title>Simiduia agarivorans gen. nov., sp. nov., a marine, agarolytic bacterium isolated from shallow coastal water from Keelung, Taiwan.</title>
        <authorList>
            <person name="Shieh W.Y."/>
        </authorList>
    </citation>
    <scope>NUCLEOTIDE SEQUENCE [LARGE SCALE GENOMIC DNA]</scope>
    <source>
        <strain evidence="12 13">GTF-13</strain>
    </source>
</reference>
<evidence type="ECO:0000256" key="10">
    <source>
        <dbReference type="SAM" id="SignalP"/>
    </source>
</evidence>
<dbReference type="SMART" id="SM00965">
    <property type="entry name" value="STN"/>
    <property type="match status" value="1"/>
</dbReference>
<organism evidence="12 13">
    <name type="scientific">Aestuariirhabdus litorea</name>
    <dbReference type="NCBI Taxonomy" id="2528527"/>
    <lineage>
        <taxon>Bacteria</taxon>
        <taxon>Pseudomonadati</taxon>
        <taxon>Pseudomonadota</taxon>
        <taxon>Gammaproteobacteria</taxon>
        <taxon>Oceanospirillales</taxon>
        <taxon>Aestuariirhabdaceae</taxon>
        <taxon>Aestuariirhabdus</taxon>
    </lineage>
</organism>
<evidence type="ECO:0000256" key="2">
    <source>
        <dbReference type="ARBA" id="ARBA00022448"/>
    </source>
</evidence>
<feature type="chain" id="PRO_5018188656" evidence="10">
    <location>
        <begin position="28"/>
        <end position="702"/>
    </location>
</feature>
<evidence type="ECO:0000256" key="9">
    <source>
        <dbReference type="SAM" id="MobiDB-lite"/>
    </source>
</evidence>
<keyword evidence="2 8" id="KW-0813">Transport</keyword>
<dbReference type="InterPro" id="IPR051808">
    <property type="entry name" value="Type_IV_pilus_biogenesis"/>
</dbReference>
<dbReference type="Gene3D" id="2.60.40.3470">
    <property type="match status" value="1"/>
</dbReference>
<dbReference type="InterPro" id="IPR021731">
    <property type="entry name" value="AMIN_dom"/>
</dbReference>
<dbReference type="InterPro" id="IPR013355">
    <property type="entry name" value="Pilus_4_PilQ"/>
</dbReference>
<evidence type="ECO:0000313" key="12">
    <source>
        <dbReference type="EMBL" id="RRJ83527.1"/>
    </source>
</evidence>
<dbReference type="Proteomes" id="UP000280792">
    <property type="component" value="Unassembled WGS sequence"/>
</dbReference>
<name>A0A3P3VMG0_9GAMM</name>
<dbReference type="Gene3D" id="2.60.40.3500">
    <property type="match status" value="1"/>
</dbReference>
<dbReference type="Gene3D" id="3.30.1370.120">
    <property type="match status" value="1"/>
</dbReference>
<dbReference type="PRINTS" id="PR00811">
    <property type="entry name" value="BCTERIALGSPD"/>
</dbReference>
<reference evidence="12 13" key="1">
    <citation type="submission" date="2018-08" db="EMBL/GenBank/DDBJ databases">
        <authorList>
            <person name="Khan S.A."/>
        </authorList>
    </citation>
    <scope>NUCLEOTIDE SEQUENCE [LARGE SCALE GENOMIC DNA]</scope>
    <source>
        <strain evidence="12 13">GTF-13</strain>
    </source>
</reference>
<evidence type="ECO:0000256" key="7">
    <source>
        <dbReference type="RuleBase" id="RU004003"/>
    </source>
</evidence>
<dbReference type="PANTHER" id="PTHR30604:SF1">
    <property type="entry name" value="DNA UTILIZATION PROTEIN HOFQ"/>
    <property type="match status" value="1"/>
</dbReference>
<keyword evidence="13" id="KW-1185">Reference proteome</keyword>
<feature type="signal peptide" evidence="10">
    <location>
        <begin position="1"/>
        <end position="27"/>
    </location>
</feature>
<dbReference type="EMBL" id="QWEZ01000002">
    <property type="protein sequence ID" value="RRJ83527.1"/>
    <property type="molecule type" value="Genomic_DNA"/>
</dbReference>
<keyword evidence="6" id="KW-0998">Cell outer membrane</keyword>
<evidence type="ECO:0000256" key="3">
    <source>
        <dbReference type="ARBA" id="ARBA00022729"/>
    </source>
</evidence>
<feature type="compositionally biased region" description="Low complexity" evidence="9">
    <location>
        <begin position="486"/>
        <end position="497"/>
    </location>
</feature>
<gene>
    <name evidence="12" type="ORF">D0544_15070</name>
</gene>
<proteinExistence type="inferred from homology"/>
<dbReference type="FunFam" id="3.30.1370.130:FF:000001">
    <property type="entry name" value="Type IV pilus secretin PilQ"/>
    <property type="match status" value="1"/>
</dbReference>
<dbReference type="PANTHER" id="PTHR30604">
    <property type="entry name" value="PROTEIN TRANSPORT PROTEIN HOFQ"/>
    <property type="match status" value="1"/>
</dbReference>
<evidence type="ECO:0000259" key="11">
    <source>
        <dbReference type="SMART" id="SM00965"/>
    </source>
</evidence>
<sequence length="702" mass="74431">MKSKLFSKIALSAATLSLALVAPVSFAAAIKSLDAASLPGEKVELALEFDGEVPTPKGYTIEQPARISIDLPGATSDLGSKYNEIGFGNARSVTVIEAKDRTRLVVNLDTPSNYTTRTVGNRLYILIGAEVAASKGLTAVPSSDDGAVAEKRVAANLDSITNIDFQRGEGGEGNVIVSLSNANVALDMNERAGRIELRFPGTELPKNLQNRLDVIDFATPVSFIDASSEKDGAVIIVEPKGSYDYLAYQTDNTLTVSVKPLSVDELEKMQKERFSFTGEKLSLNFQDIDVRSVLQLIADFTDLNLVASDTVGGNITLRLQNVPWDQALDLVLKAKGLDKRKVGNVLMVAPAEEIAAREKQELENSQQISELAPTFSELMEVNYADANEVAAILKGSGDSGVLSDRGSVQVVQRTNSLLLNDTQAKLDELRDLVKRIDIPVKQVMIEARIVNAETQFGLNLGVKWSGGKVGSTNSSGKNTVIGGSGTTATSPPSAASPNPADNSFLDLGAAGFADGQSAAALAIGFATNSTLINLELSALESSGKGEVISQPKVFTADKTTARIESGTEIPYQEASSSGATSTSFKKAVLSLEVTPQITPDGNIIMDIAVNNDSPDVSNSPANGEIAIRTQKIETQVLVADGTTIVLGGIFQNNNTTQVTKVPFLGDVPYLGQLFRSTSDSVTKSELLVFITPKIIDNGLTLR</sequence>
<dbReference type="Pfam" id="PF00263">
    <property type="entry name" value="Secretin"/>
    <property type="match status" value="1"/>
</dbReference>